<dbReference type="EMBL" id="REGN01003538">
    <property type="protein sequence ID" value="RNA22097.1"/>
    <property type="molecule type" value="Genomic_DNA"/>
</dbReference>
<name>A0A3M7RF09_BRAPC</name>
<organism evidence="1 2">
    <name type="scientific">Brachionus plicatilis</name>
    <name type="common">Marine rotifer</name>
    <name type="synonym">Brachionus muelleri</name>
    <dbReference type="NCBI Taxonomy" id="10195"/>
    <lineage>
        <taxon>Eukaryota</taxon>
        <taxon>Metazoa</taxon>
        <taxon>Spiralia</taxon>
        <taxon>Gnathifera</taxon>
        <taxon>Rotifera</taxon>
        <taxon>Eurotatoria</taxon>
        <taxon>Monogononta</taxon>
        <taxon>Pseudotrocha</taxon>
        <taxon>Ploima</taxon>
        <taxon>Brachionidae</taxon>
        <taxon>Brachionus</taxon>
    </lineage>
</organism>
<reference evidence="1 2" key="1">
    <citation type="journal article" date="2018" name="Sci. Rep.">
        <title>Genomic signatures of local adaptation to the degree of environmental predictability in rotifers.</title>
        <authorList>
            <person name="Franch-Gras L."/>
            <person name="Hahn C."/>
            <person name="Garcia-Roger E.M."/>
            <person name="Carmona M.J."/>
            <person name="Serra M."/>
            <person name="Gomez A."/>
        </authorList>
    </citation>
    <scope>NUCLEOTIDE SEQUENCE [LARGE SCALE GENOMIC DNA]</scope>
    <source>
        <strain evidence="1">HYR1</strain>
    </source>
</reference>
<evidence type="ECO:0000313" key="2">
    <source>
        <dbReference type="Proteomes" id="UP000276133"/>
    </source>
</evidence>
<keyword evidence="2" id="KW-1185">Reference proteome</keyword>
<proteinExistence type="predicted"/>
<gene>
    <name evidence="1" type="ORF">BpHYR1_021992</name>
</gene>
<sequence>MEISIISSGDSKTDELVEQPLAKKCRFENNKKKDENEVFVGYYDIEAIINDDHFLHDYNWNKRSKQIQHLEYNIYIVRRGNSQHLARDESKNILVWKQMGKL</sequence>
<dbReference type="Proteomes" id="UP000276133">
    <property type="component" value="Unassembled WGS sequence"/>
</dbReference>
<dbReference type="AlphaFoldDB" id="A0A3M7RF09"/>
<evidence type="ECO:0000313" key="1">
    <source>
        <dbReference type="EMBL" id="RNA22097.1"/>
    </source>
</evidence>
<protein>
    <submittedName>
        <fullName evidence="1">Uncharacterized protein</fullName>
    </submittedName>
</protein>
<accession>A0A3M7RF09</accession>
<comment type="caution">
    <text evidence="1">The sequence shown here is derived from an EMBL/GenBank/DDBJ whole genome shotgun (WGS) entry which is preliminary data.</text>
</comment>